<dbReference type="Proteomes" id="UP000577419">
    <property type="component" value="Unassembled WGS sequence"/>
</dbReference>
<dbReference type="FunFam" id="3.20.20.70:FF:000027">
    <property type="entry name" value="Dihydropyrimidine dehydrogenase [NADP(+)]"/>
    <property type="match status" value="1"/>
</dbReference>
<comment type="caution">
    <text evidence="9">Lacks conserved residue(s) required for the propagation of feature annotation.</text>
</comment>
<dbReference type="SUPFAM" id="SSF51395">
    <property type="entry name" value="FMN-linked oxidoreductases"/>
    <property type="match status" value="1"/>
</dbReference>
<feature type="domain" description="Dihydroorotate dehydrogenase catalytic" evidence="10">
    <location>
        <begin position="1"/>
        <end position="286"/>
    </location>
</feature>
<evidence type="ECO:0000259" key="10">
    <source>
        <dbReference type="Pfam" id="PF01180"/>
    </source>
</evidence>
<evidence type="ECO:0000313" key="12">
    <source>
        <dbReference type="Proteomes" id="UP000577419"/>
    </source>
</evidence>
<evidence type="ECO:0000256" key="2">
    <source>
        <dbReference type="ARBA" id="ARBA00004725"/>
    </source>
</evidence>
<feature type="active site" description="Nucleophile" evidence="9">
    <location>
        <position position="129"/>
    </location>
</feature>
<name>A0A7J4ITL6_9ARCH</name>
<dbReference type="GO" id="GO:0004152">
    <property type="term" value="F:dihydroorotate dehydrogenase activity"/>
    <property type="evidence" value="ECO:0007669"/>
    <property type="project" value="UniProtKB-UniRule"/>
</dbReference>
<comment type="function">
    <text evidence="9">Catalyzes the conversion of dihydroorotate to orotate.</text>
</comment>
<organism evidence="11 12">
    <name type="scientific">Candidatus Iainarchaeum sp</name>
    <dbReference type="NCBI Taxonomy" id="3101447"/>
    <lineage>
        <taxon>Archaea</taxon>
        <taxon>Candidatus Iainarchaeota</taxon>
        <taxon>Candidatus Iainarchaeia</taxon>
        <taxon>Candidatus Iainarchaeales</taxon>
        <taxon>Candidatus Iainarchaeaceae</taxon>
        <taxon>Candidatus Iainarchaeum</taxon>
    </lineage>
</organism>
<dbReference type="PIRSF" id="PIRSF000164">
    <property type="entry name" value="DHO_oxidase"/>
    <property type="match status" value="1"/>
</dbReference>
<sequence length="303" mass="31997">MLETNLAGIKLKNPTVLVSGILGVTGQSMARAAKGGAAAVTMKSVGPKPWLGYHNPTVVANEHFMLNAVGLPSPGYKNNEAEWNGLGELQKKDVRVFASLYAWTLEEMEEIAESIAARKPDLIEIDLSCPHMKEAGEFAFNPEQAAAAVSAVKGKAGKVPVFPKLSPNTNRMVEIAKACEEAGADGISAINTVGGMAIDIEMRKPVLANKTGGISGPAIKPVAIKAVYQLYDALKIPVLGMGGCTNGRDAIEFIQAGASAVGIGTAVYYRGIDVFSKVCLEMQQWMKENSVKSVKELVGAAHE</sequence>
<evidence type="ECO:0000256" key="8">
    <source>
        <dbReference type="ARBA" id="ARBA00023002"/>
    </source>
</evidence>
<dbReference type="InterPro" id="IPR012135">
    <property type="entry name" value="Dihydroorotate_DH_1_2"/>
</dbReference>
<dbReference type="InterPro" id="IPR033888">
    <property type="entry name" value="DHOD_1B"/>
</dbReference>
<feature type="binding site" evidence="9">
    <location>
        <begin position="43"/>
        <end position="44"/>
    </location>
    <ligand>
        <name>FMN</name>
        <dbReference type="ChEBI" id="CHEBI:58210"/>
    </ligand>
</feature>
<protein>
    <recommendedName>
        <fullName evidence="9">Dihydroorotate dehydrogenase</fullName>
        <shortName evidence="9">DHOD</shortName>
        <shortName evidence="9">DHODase</shortName>
        <shortName evidence="9">DHOdehase</shortName>
        <ecNumber evidence="9">1.3.-.-</ecNumber>
    </recommendedName>
</protein>
<proteinExistence type="inferred from homology"/>
<dbReference type="AlphaFoldDB" id="A0A7J4ITL6"/>
<dbReference type="Gene3D" id="3.20.20.70">
    <property type="entry name" value="Aldolase class I"/>
    <property type="match status" value="1"/>
</dbReference>
<keyword evidence="5 9" id="KW-0285">Flavoprotein</keyword>
<evidence type="ECO:0000256" key="7">
    <source>
        <dbReference type="ARBA" id="ARBA00022975"/>
    </source>
</evidence>
<feature type="binding site" evidence="9">
    <location>
        <begin position="67"/>
        <end position="71"/>
    </location>
    <ligand>
        <name>substrate</name>
    </ligand>
</feature>
<keyword evidence="4 9" id="KW-0963">Cytoplasm</keyword>
<evidence type="ECO:0000313" key="11">
    <source>
        <dbReference type="EMBL" id="HIH08868.1"/>
    </source>
</evidence>
<dbReference type="GO" id="GO:0006207">
    <property type="term" value="P:'de novo' pyrimidine nucleobase biosynthetic process"/>
    <property type="evidence" value="ECO:0007669"/>
    <property type="project" value="TreeGrafter"/>
</dbReference>
<feature type="binding site" evidence="9">
    <location>
        <position position="43"/>
    </location>
    <ligand>
        <name>substrate</name>
    </ligand>
</feature>
<evidence type="ECO:0000256" key="3">
    <source>
        <dbReference type="ARBA" id="ARBA00008008"/>
    </source>
</evidence>
<keyword evidence="6 9" id="KW-0288">FMN</keyword>
<dbReference type="Pfam" id="PF01180">
    <property type="entry name" value="DHO_dh"/>
    <property type="match status" value="1"/>
</dbReference>
<comment type="cofactor">
    <cofactor evidence="9">
        <name>FMN</name>
        <dbReference type="ChEBI" id="CHEBI:58210"/>
    </cofactor>
    <text evidence="9">Binds 1 FMN per subunit.</text>
</comment>
<dbReference type="CDD" id="cd04740">
    <property type="entry name" value="DHOD_1B_like"/>
    <property type="match status" value="1"/>
</dbReference>
<dbReference type="PANTHER" id="PTHR48109:SF1">
    <property type="entry name" value="DIHYDROOROTATE DEHYDROGENASE (FUMARATE)"/>
    <property type="match status" value="1"/>
</dbReference>
<keyword evidence="8 9" id="KW-0560">Oxidoreductase</keyword>
<comment type="caution">
    <text evidence="11">The sequence shown here is derived from an EMBL/GenBank/DDBJ whole genome shotgun (WGS) entry which is preliminary data.</text>
</comment>
<dbReference type="GO" id="GO:0005737">
    <property type="term" value="C:cytoplasm"/>
    <property type="evidence" value="ECO:0007669"/>
    <property type="project" value="UniProtKB-SubCell"/>
</dbReference>
<dbReference type="NCBIfam" id="NF005574">
    <property type="entry name" value="PRK07259.1"/>
    <property type="match status" value="1"/>
</dbReference>
<keyword evidence="7 9" id="KW-0665">Pyrimidine biosynthesis</keyword>
<evidence type="ECO:0000256" key="5">
    <source>
        <dbReference type="ARBA" id="ARBA00022630"/>
    </source>
</evidence>
<dbReference type="HAMAP" id="MF_00224">
    <property type="entry name" value="DHO_dh_type1"/>
    <property type="match status" value="1"/>
</dbReference>
<feature type="binding site" evidence="9">
    <location>
        <position position="164"/>
    </location>
    <ligand>
        <name>FMN</name>
        <dbReference type="ChEBI" id="CHEBI:58210"/>
    </ligand>
</feature>
<dbReference type="GO" id="GO:0044205">
    <property type="term" value="P:'de novo' UMP biosynthetic process"/>
    <property type="evidence" value="ECO:0007669"/>
    <property type="project" value="UniProtKB-UniRule"/>
</dbReference>
<feature type="binding site" evidence="9">
    <location>
        <position position="19"/>
    </location>
    <ligand>
        <name>FMN</name>
        <dbReference type="ChEBI" id="CHEBI:58210"/>
    </ligand>
</feature>
<comment type="similarity">
    <text evidence="3 9">Belongs to the dihydroorotate dehydrogenase family. Type 1 subfamily.</text>
</comment>
<comment type="subcellular location">
    <subcellularLocation>
        <location evidence="1 9">Cytoplasm</location>
    </subcellularLocation>
</comment>
<evidence type="ECO:0000256" key="1">
    <source>
        <dbReference type="ARBA" id="ARBA00004496"/>
    </source>
</evidence>
<dbReference type="UniPathway" id="UPA00070"/>
<dbReference type="InterPro" id="IPR050074">
    <property type="entry name" value="DHO_dehydrogenase"/>
</dbReference>
<reference evidence="12" key="1">
    <citation type="journal article" date="2020" name="bioRxiv">
        <title>A rank-normalized archaeal taxonomy based on genome phylogeny resolves widespread incomplete and uneven classifications.</title>
        <authorList>
            <person name="Rinke C."/>
            <person name="Chuvochina M."/>
            <person name="Mussig A.J."/>
            <person name="Chaumeil P.-A."/>
            <person name="Waite D.W."/>
            <person name="Whitman W.B."/>
            <person name="Parks D.H."/>
            <person name="Hugenholtz P."/>
        </authorList>
    </citation>
    <scope>NUCLEOTIDE SEQUENCE [LARGE SCALE GENOMIC DNA]</scope>
</reference>
<dbReference type="EC" id="1.3.-.-" evidence="9"/>
<feature type="binding site" evidence="9">
    <location>
        <begin position="191"/>
        <end position="192"/>
    </location>
    <ligand>
        <name>substrate</name>
    </ligand>
</feature>
<evidence type="ECO:0000256" key="6">
    <source>
        <dbReference type="ARBA" id="ARBA00022643"/>
    </source>
</evidence>
<dbReference type="InterPro" id="IPR013785">
    <property type="entry name" value="Aldolase_TIM"/>
</dbReference>
<comment type="catalytic activity">
    <reaction evidence="9">
        <text>(S)-dihydroorotate + A = orotate + AH2</text>
        <dbReference type="Rhea" id="RHEA:18073"/>
        <dbReference type="ChEBI" id="CHEBI:13193"/>
        <dbReference type="ChEBI" id="CHEBI:17499"/>
        <dbReference type="ChEBI" id="CHEBI:30839"/>
        <dbReference type="ChEBI" id="CHEBI:30864"/>
    </reaction>
</comment>
<dbReference type="InterPro" id="IPR024920">
    <property type="entry name" value="Dihydroorotate_DH_1"/>
</dbReference>
<evidence type="ECO:0000256" key="9">
    <source>
        <dbReference type="HAMAP-Rule" id="MF_00224"/>
    </source>
</evidence>
<accession>A0A7J4ITL6</accession>
<dbReference type="InterPro" id="IPR049622">
    <property type="entry name" value="Dihydroorotate_DH_I"/>
</dbReference>
<feature type="binding site" evidence="9">
    <location>
        <position position="190"/>
    </location>
    <ligand>
        <name>FMN</name>
        <dbReference type="ChEBI" id="CHEBI:58210"/>
    </ligand>
</feature>
<feature type="binding site" evidence="9">
    <location>
        <begin position="264"/>
        <end position="265"/>
    </location>
    <ligand>
        <name>FMN</name>
        <dbReference type="ChEBI" id="CHEBI:58210"/>
    </ligand>
</feature>
<dbReference type="EMBL" id="DUFG01000028">
    <property type="protein sequence ID" value="HIH08868.1"/>
    <property type="molecule type" value="Genomic_DNA"/>
</dbReference>
<evidence type="ECO:0000256" key="4">
    <source>
        <dbReference type="ARBA" id="ARBA00022490"/>
    </source>
</evidence>
<feature type="binding site" evidence="9">
    <location>
        <position position="216"/>
    </location>
    <ligand>
        <name>FMN</name>
        <dbReference type="ChEBI" id="CHEBI:58210"/>
    </ligand>
</feature>
<feature type="binding site" evidence="9">
    <location>
        <begin position="242"/>
        <end position="243"/>
    </location>
    <ligand>
        <name>FMN</name>
        <dbReference type="ChEBI" id="CHEBI:58210"/>
    </ligand>
</feature>
<dbReference type="NCBIfam" id="TIGR01037">
    <property type="entry name" value="pyrD_sub1_fam"/>
    <property type="match status" value="1"/>
</dbReference>
<dbReference type="InterPro" id="IPR005720">
    <property type="entry name" value="Dihydroorotate_DH_cat"/>
</dbReference>
<gene>
    <name evidence="9" type="primary">pyrD</name>
    <name evidence="11" type="ORF">HA237_05880</name>
</gene>
<dbReference type="PANTHER" id="PTHR48109">
    <property type="entry name" value="DIHYDROOROTATE DEHYDROGENASE (QUINONE), MITOCHONDRIAL-RELATED"/>
    <property type="match status" value="1"/>
</dbReference>
<comment type="pathway">
    <text evidence="2 9">Pyrimidine metabolism; UMP biosynthesis via de novo pathway.</text>
</comment>